<feature type="transmembrane region" description="Helical" evidence="6">
    <location>
        <begin position="205"/>
        <end position="226"/>
    </location>
</feature>
<evidence type="ECO:0000313" key="8">
    <source>
        <dbReference type="EMBL" id="CCF55982.1"/>
    </source>
</evidence>
<keyword evidence="4 5" id="KW-0472">Membrane</keyword>
<dbReference type="HOGENOM" id="CLU_034597_0_1_1"/>
<dbReference type="eggNOG" id="KOG4561">
    <property type="taxonomic scope" value="Eukaryota"/>
</dbReference>
<dbReference type="InParanoid" id="H2ANN2"/>
<evidence type="ECO:0000256" key="6">
    <source>
        <dbReference type="SAM" id="Phobius"/>
    </source>
</evidence>
<dbReference type="GO" id="GO:0005783">
    <property type="term" value="C:endoplasmic reticulum"/>
    <property type="evidence" value="ECO:0007669"/>
    <property type="project" value="TreeGrafter"/>
</dbReference>
<evidence type="ECO:0000256" key="1">
    <source>
        <dbReference type="ARBA" id="ARBA00004141"/>
    </source>
</evidence>
<feature type="transmembrane region" description="Helical" evidence="6">
    <location>
        <begin position="250"/>
        <end position="272"/>
    </location>
</feature>
<dbReference type="GeneID" id="13885963"/>
<dbReference type="Proteomes" id="UP000005220">
    <property type="component" value="Chromosome 1"/>
</dbReference>
<dbReference type="GO" id="GO:0055088">
    <property type="term" value="P:lipid homeostasis"/>
    <property type="evidence" value="ECO:0007669"/>
    <property type="project" value="TreeGrafter"/>
</dbReference>
<dbReference type="EMBL" id="HE650821">
    <property type="protein sequence ID" value="CCF55982.1"/>
    <property type="molecule type" value="Genomic_DNA"/>
</dbReference>
<sequence length="291" mass="34349">MLEELISFIVQLPSHDGISKYVNTFLLKKNVIISESVLLNLHTVLYIILFYHAVFLLSIKMFFIPIIKTRNGKCDKRLLGQCGMRVASTLQTLIVLYLSFNSILNRKNDDSVTDPQSRVFYEDRNTQVICLYALGYFIWDTIASYRYSSALFVLHGFVSAWGYYIGLKPYIQYYAPIFLIFEISNPFLNIRWFGRFFFPEWKNLLLVNDLLFIATFFMGRILWGWYQVTLLCIDLWQVRHLDKFNVFDTWFMILIQLSIGTLNISWFCKMCLKAQQILTRSRTFHKSITSP</sequence>
<dbReference type="InterPro" id="IPR050846">
    <property type="entry name" value="TLCD"/>
</dbReference>
<reference evidence="8 9" key="1">
    <citation type="journal article" date="2011" name="Proc. Natl. Acad. Sci. U.S.A.">
        <title>Evolutionary erosion of yeast sex chromosomes by mating-type switching accidents.</title>
        <authorList>
            <person name="Gordon J.L."/>
            <person name="Armisen D."/>
            <person name="Proux-Wera E."/>
            <person name="Oheigeartaigh S.S."/>
            <person name="Byrne K.P."/>
            <person name="Wolfe K.H."/>
        </authorList>
    </citation>
    <scope>NUCLEOTIDE SEQUENCE [LARGE SCALE GENOMIC DNA]</scope>
    <source>
        <strain evidence="9">ATCC 22294 / BCRC 22015 / CBS 2517 / CECT 1963 / NBRC 1671 / NRRL Y-8276</strain>
    </source>
</reference>
<dbReference type="PROSITE" id="PS50922">
    <property type="entry name" value="TLC"/>
    <property type="match status" value="1"/>
</dbReference>
<dbReference type="InterPro" id="IPR006634">
    <property type="entry name" value="TLC-dom"/>
</dbReference>
<keyword evidence="3 6" id="KW-1133">Transmembrane helix</keyword>
<protein>
    <recommendedName>
        <fullName evidence="7">TLC domain-containing protein</fullName>
    </recommendedName>
</protein>
<feature type="transmembrane region" description="Helical" evidence="6">
    <location>
        <begin position="44"/>
        <end position="63"/>
    </location>
</feature>
<keyword evidence="2 5" id="KW-0812">Transmembrane</keyword>
<dbReference type="Pfam" id="PF03798">
    <property type="entry name" value="TRAM_LAG1_CLN8"/>
    <property type="match status" value="1"/>
</dbReference>
<evidence type="ECO:0000259" key="7">
    <source>
        <dbReference type="PROSITE" id="PS50922"/>
    </source>
</evidence>
<dbReference type="RefSeq" id="XP_003955117.1">
    <property type="nucleotide sequence ID" value="XM_003955068.1"/>
</dbReference>
<proteinExistence type="predicted"/>
<dbReference type="KEGG" id="kaf:KAFR_0A05470"/>
<dbReference type="PANTHER" id="PTHR13439">
    <property type="entry name" value="CT120 PROTEIN"/>
    <property type="match status" value="1"/>
</dbReference>
<evidence type="ECO:0000256" key="4">
    <source>
        <dbReference type="ARBA" id="ARBA00023136"/>
    </source>
</evidence>
<evidence type="ECO:0000313" key="9">
    <source>
        <dbReference type="Proteomes" id="UP000005220"/>
    </source>
</evidence>
<dbReference type="GO" id="GO:0016020">
    <property type="term" value="C:membrane"/>
    <property type="evidence" value="ECO:0007669"/>
    <property type="project" value="UniProtKB-SubCell"/>
</dbReference>
<keyword evidence="9" id="KW-1185">Reference proteome</keyword>
<feature type="transmembrane region" description="Helical" evidence="6">
    <location>
        <begin position="173"/>
        <end position="193"/>
    </location>
</feature>
<feature type="transmembrane region" description="Helical" evidence="6">
    <location>
        <begin position="124"/>
        <end position="142"/>
    </location>
</feature>
<feature type="domain" description="TLC" evidence="7">
    <location>
        <begin position="77"/>
        <end position="279"/>
    </location>
</feature>
<organism evidence="8 9">
    <name type="scientific">Kazachstania africana (strain ATCC 22294 / BCRC 22015 / CBS 2517 / CECT 1963 / NBRC 1671 / NRRL Y-8276)</name>
    <name type="common">Yeast</name>
    <name type="synonym">Kluyveromyces africanus</name>
    <dbReference type="NCBI Taxonomy" id="1071382"/>
    <lineage>
        <taxon>Eukaryota</taxon>
        <taxon>Fungi</taxon>
        <taxon>Dikarya</taxon>
        <taxon>Ascomycota</taxon>
        <taxon>Saccharomycotina</taxon>
        <taxon>Saccharomycetes</taxon>
        <taxon>Saccharomycetales</taxon>
        <taxon>Saccharomycetaceae</taxon>
        <taxon>Kazachstania</taxon>
    </lineage>
</organism>
<evidence type="ECO:0000256" key="3">
    <source>
        <dbReference type="ARBA" id="ARBA00022989"/>
    </source>
</evidence>
<gene>
    <name evidence="8" type="primary">KAFR0A05470</name>
    <name evidence="8" type="ORF">KAFR_0A05470</name>
</gene>
<dbReference type="OrthoDB" id="10266980at2759"/>
<dbReference type="SMART" id="SM00724">
    <property type="entry name" value="TLC"/>
    <property type="match status" value="1"/>
</dbReference>
<dbReference type="AlphaFoldDB" id="H2ANN2"/>
<evidence type="ECO:0000256" key="5">
    <source>
        <dbReference type="PROSITE-ProRule" id="PRU00205"/>
    </source>
</evidence>
<dbReference type="PANTHER" id="PTHR13439:SF6">
    <property type="entry name" value="AAR085WP"/>
    <property type="match status" value="1"/>
</dbReference>
<evidence type="ECO:0000256" key="2">
    <source>
        <dbReference type="ARBA" id="ARBA00022692"/>
    </source>
</evidence>
<name>H2ANN2_KAZAF</name>
<comment type="subcellular location">
    <subcellularLocation>
        <location evidence="1">Membrane</location>
        <topology evidence="1">Multi-pass membrane protein</topology>
    </subcellularLocation>
</comment>
<accession>H2ANN2</accession>